<dbReference type="InterPro" id="IPR022675">
    <property type="entry name" value="G6P_DH_C"/>
</dbReference>
<dbReference type="SUPFAM" id="SSF55347">
    <property type="entry name" value="Glyceraldehyde-3-phosphate dehydrogenase-like, C-terminal domain"/>
    <property type="match status" value="1"/>
</dbReference>
<dbReference type="PATRIC" id="fig|455.5.peg.782"/>
<dbReference type="Pfam" id="PF02781">
    <property type="entry name" value="G6PD_C"/>
    <property type="match status" value="1"/>
</dbReference>
<dbReference type="InterPro" id="IPR019796">
    <property type="entry name" value="G6P_DH_AS"/>
</dbReference>
<organism evidence="9 10">
    <name type="scientific">Legionella jamestowniensis</name>
    <dbReference type="NCBI Taxonomy" id="455"/>
    <lineage>
        <taxon>Bacteria</taxon>
        <taxon>Pseudomonadati</taxon>
        <taxon>Pseudomonadota</taxon>
        <taxon>Gammaproteobacteria</taxon>
        <taxon>Legionellales</taxon>
        <taxon>Legionellaceae</taxon>
        <taxon>Legionella</taxon>
    </lineage>
</organism>
<evidence type="ECO:0000256" key="2">
    <source>
        <dbReference type="ARBA" id="ARBA00009975"/>
    </source>
</evidence>
<dbReference type="GO" id="GO:0004345">
    <property type="term" value="F:glucose-6-phosphate dehydrogenase activity"/>
    <property type="evidence" value="ECO:0007669"/>
    <property type="project" value="UniProtKB-EC"/>
</dbReference>
<sequence length="227" mass="25543">MTRMLGSKQACDLILFGTLGDLASRKLLPALYQLEKAGLLHADMQVTGVAREELDHQSYLNIVEDKLQQFIGASLETDVWQRLQQRLNYVKIDLRQTTDYEKLLTVTQSTSRVPVSYFATPPSLFGQISQGLSLVGLAQDNARVVLEKPIGHNLSSSIVINDEVSNYFNENQIYRIDHYLGKETVLNLLVLRFANPIFSSHWDNTAIDHVQITVAEEVGVEGRWGVL</sequence>
<dbReference type="PROSITE" id="PS00069">
    <property type="entry name" value="G6P_DEHYDROGENASE"/>
    <property type="match status" value="1"/>
</dbReference>
<dbReference type="GO" id="GO:0009051">
    <property type="term" value="P:pentose-phosphate shunt, oxidative branch"/>
    <property type="evidence" value="ECO:0007669"/>
    <property type="project" value="TreeGrafter"/>
</dbReference>
<gene>
    <name evidence="9" type="primary">zwf_2</name>
    <name evidence="9" type="ORF">Ljam_0734</name>
</gene>
<proteinExistence type="inferred from homology"/>
<dbReference type="InterPro" id="IPR022674">
    <property type="entry name" value="G6P_DH_NAD-bd"/>
</dbReference>
<evidence type="ECO:0000256" key="1">
    <source>
        <dbReference type="ARBA" id="ARBA00004937"/>
    </source>
</evidence>
<dbReference type="STRING" id="455.Ljam_0734"/>
<evidence type="ECO:0000313" key="9">
    <source>
        <dbReference type="EMBL" id="KTD09384.1"/>
    </source>
</evidence>
<dbReference type="EMBL" id="LNYG01000012">
    <property type="protein sequence ID" value="KTD09384.1"/>
    <property type="molecule type" value="Genomic_DNA"/>
</dbReference>
<evidence type="ECO:0000256" key="5">
    <source>
        <dbReference type="ARBA" id="ARBA00023002"/>
    </source>
</evidence>
<name>A0A0W0UNI0_9GAMM</name>
<dbReference type="GO" id="GO:0006006">
    <property type="term" value="P:glucose metabolic process"/>
    <property type="evidence" value="ECO:0007669"/>
    <property type="project" value="UniProtKB-KW"/>
</dbReference>
<evidence type="ECO:0000256" key="4">
    <source>
        <dbReference type="ARBA" id="ARBA00022857"/>
    </source>
</evidence>
<evidence type="ECO:0000256" key="3">
    <source>
        <dbReference type="ARBA" id="ARBA00022526"/>
    </source>
</evidence>
<evidence type="ECO:0000259" key="7">
    <source>
        <dbReference type="Pfam" id="PF00479"/>
    </source>
</evidence>
<dbReference type="InterPro" id="IPR036291">
    <property type="entry name" value="NAD(P)-bd_dom_sf"/>
</dbReference>
<protein>
    <submittedName>
        <fullName evidence="9">Glucose-6-phosphate 1-dehydrogenase</fullName>
        <ecNumber evidence="9">1.1.1.49</ecNumber>
    </submittedName>
</protein>
<dbReference type="Pfam" id="PF00479">
    <property type="entry name" value="G6PD_N"/>
    <property type="match status" value="1"/>
</dbReference>
<dbReference type="AlphaFoldDB" id="A0A0W0UNI0"/>
<dbReference type="Gene3D" id="3.30.360.10">
    <property type="entry name" value="Dihydrodipicolinate Reductase, domain 2"/>
    <property type="match status" value="1"/>
</dbReference>
<keyword evidence="4" id="KW-0521">NADP</keyword>
<keyword evidence="5 9" id="KW-0560">Oxidoreductase</keyword>
<dbReference type="PANTHER" id="PTHR23429:SF0">
    <property type="entry name" value="GLUCOSE-6-PHOSPHATE 1-DEHYDROGENASE"/>
    <property type="match status" value="1"/>
</dbReference>
<dbReference type="EC" id="1.1.1.49" evidence="9"/>
<accession>A0A0W0UNI0</accession>
<comment type="similarity">
    <text evidence="2">Belongs to the glucose-6-phosphate dehydrogenase family.</text>
</comment>
<dbReference type="UniPathway" id="UPA00115"/>
<comment type="caution">
    <text evidence="9">The sequence shown here is derived from an EMBL/GenBank/DDBJ whole genome shotgun (WGS) entry which is preliminary data.</text>
</comment>
<dbReference type="SUPFAM" id="SSF51735">
    <property type="entry name" value="NAD(P)-binding Rossmann-fold domains"/>
    <property type="match status" value="1"/>
</dbReference>
<reference evidence="9 10" key="1">
    <citation type="submission" date="2015-11" db="EMBL/GenBank/DDBJ databases">
        <title>Genomic analysis of 38 Legionella species identifies large and diverse effector repertoires.</title>
        <authorList>
            <person name="Burstein D."/>
            <person name="Amaro F."/>
            <person name="Zusman T."/>
            <person name="Lifshitz Z."/>
            <person name="Cohen O."/>
            <person name="Gilbert J.A."/>
            <person name="Pupko T."/>
            <person name="Shuman H.A."/>
            <person name="Segal G."/>
        </authorList>
    </citation>
    <scope>NUCLEOTIDE SEQUENCE [LARGE SCALE GENOMIC DNA]</scope>
    <source>
        <strain evidence="9 10">JA-26-G1-E2</strain>
    </source>
</reference>
<evidence type="ECO:0000259" key="8">
    <source>
        <dbReference type="Pfam" id="PF02781"/>
    </source>
</evidence>
<evidence type="ECO:0000313" key="10">
    <source>
        <dbReference type="Proteomes" id="UP000054715"/>
    </source>
</evidence>
<dbReference type="InterPro" id="IPR001282">
    <property type="entry name" value="G6P_DH"/>
</dbReference>
<dbReference type="Gene3D" id="3.40.50.720">
    <property type="entry name" value="NAD(P)-binding Rossmann-like Domain"/>
    <property type="match status" value="1"/>
</dbReference>
<dbReference type="Proteomes" id="UP000054715">
    <property type="component" value="Unassembled WGS sequence"/>
</dbReference>
<dbReference type="GO" id="GO:0050661">
    <property type="term" value="F:NADP binding"/>
    <property type="evidence" value="ECO:0007669"/>
    <property type="project" value="InterPro"/>
</dbReference>
<evidence type="ECO:0000256" key="6">
    <source>
        <dbReference type="ARBA" id="ARBA00023277"/>
    </source>
</evidence>
<dbReference type="PANTHER" id="PTHR23429">
    <property type="entry name" value="GLUCOSE-6-PHOSPHATE 1-DEHYDROGENASE G6PD"/>
    <property type="match status" value="1"/>
</dbReference>
<feature type="domain" description="Glucose-6-phosphate dehydrogenase NAD-binding" evidence="7">
    <location>
        <begin position="14"/>
        <end position="187"/>
    </location>
</feature>
<comment type="pathway">
    <text evidence="1">Carbohydrate degradation; pentose phosphate pathway; D-ribulose 5-phosphate from D-glucose 6-phosphate (oxidative stage): step 1/3.</text>
</comment>
<dbReference type="PRINTS" id="PR00079">
    <property type="entry name" value="G6PDHDRGNASE"/>
</dbReference>
<dbReference type="GO" id="GO:0005829">
    <property type="term" value="C:cytosol"/>
    <property type="evidence" value="ECO:0007669"/>
    <property type="project" value="TreeGrafter"/>
</dbReference>
<keyword evidence="6" id="KW-0119">Carbohydrate metabolism</keyword>
<feature type="domain" description="Glucose-6-phosphate dehydrogenase C-terminal" evidence="8">
    <location>
        <begin position="189"/>
        <end position="225"/>
    </location>
</feature>
<keyword evidence="3" id="KW-0313">Glucose metabolism</keyword>